<keyword evidence="2" id="KW-1185">Reference proteome</keyword>
<organism evidence="1 2">
    <name type="scientific">Gordonia phage Nyceirae</name>
    <dbReference type="NCBI Taxonomy" id="1887651"/>
    <lineage>
        <taxon>Viruses</taxon>
        <taxon>Duplodnaviria</taxon>
        <taxon>Heunggongvirae</taxon>
        <taxon>Uroviricota</taxon>
        <taxon>Caudoviricetes</taxon>
        <taxon>Nyceiraevirus</taxon>
        <taxon>Nyceiraevirus nyceirae</taxon>
    </lineage>
</organism>
<accession>A0A1C9EI36</accession>
<reference evidence="2" key="1">
    <citation type="submission" date="2016-07" db="EMBL/GenBank/DDBJ databases">
        <authorList>
            <person name="Florea S."/>
            <person name="Webb J.S."/>
            <person name="Jaromczyk J."/>
            <person name="Schardl C.L."/>
        </authorList>
    </citation>
    <scope>NUCLEOTIDE SEQUENCE [LARGE SCALE GENOMIC DNA]</scope>
</reference>
<dbReference type="EMBL" id="KX557282">
    <property type="protein sequence ID" value="AON97422.1"/>
    <property type="molecule type" value="Genomic_DNA"/>
</dbReference>
<dbReference type="KEGG" id="vg:29078424"/>
<dbReference type="Proteomes" id="UP000201968">
    <property type="component" value="Segment"/>
</dbReference>
<dbReference type="RefSeq" id="YP_009277977.1">
    <property type="nucleotide sequence ID" value="NC_031004.1"/>
</dbReference>
<evidence type="ECO:0000313" key="2">
    <source>
        <dbReference type="Proteomes" id="UP000201968"/>
    </source>
</evidence>
<evidence type="ECO:0000313" key="1">
    <source>
        <dbReference type="EMBL" id="AON97422.1"/>
    </source>
</evidence>
<gene>
    <name evidence="1" type="primary">59</name>
    <name evidence="1" type="ORF">SEA_NYCEIRAE_59</name>
</gene>
<sequence>MTAPTIVEFLEARLTEEAEAATSMPDPEKHRRTVDCLRILCAQIVNHLESNGVTTLTDHPIAAGLLVPAYIWSDHPDHKPTEWFPQLSKMDLKR</sequence>
<name>A0A1C9EI36_9CAUD</name>
<proteinExistence type="predicted"/>
<protein>
    <submittedName>
        <fullName evidence="1">Uncharacterized protein</fullName>
    </submittedName>
</protein>
<dbReference type="GeneID" id="29078424"/>